<name>A0A6V8M1M6_9BACT</name>
<comment type="caution">
    <text evidence="3">The sequence shown here is derived from an EMBL/GenBank/DDBJ whole genome shotgun (WGS) entry which is preliminary data.</text>
</comment>
<dbReference type="Proteomes" id="UP000494245">
    <property type="component" value="Unassembled WGS sequence"/>
</dbReference>
<sequence length="136" mass="14630">MKTICLAVALLLALPALAAPQPQNVEGLWTADFFGNTVECHLEQKGQFLWGVAYVTTRAGERNTYHLIGIVAGNSVEAFHGSSGNRFSGQVSPEGRVSGNFIMKDGPTIAMDARRVKPGRTHPGGLEWPPNYPPAQ</sequence>
<dbReference type="RefSeq" id="WP_173086885.1">
    <property type="nucleotide sequence ID" value="NZ_BLTE01000021.1"/>
</dbReference>
<feature type="signal peptide" evidence="2">
    <location>
        <begin position="1"/>
        <end position="18"/>
    </location>
</feature>
<keyword evidence="4" id="KW-1185">Reference proteome</keyword>
<gene>
    <name evidence="3" type="ORF">NNJEOMEG_03615</name>
</gene>
<evidence type="ECO:0000256" key="2">
    <source>
        <dbReference type="SAM" id="SignalP"/>
    </source>
</evidence>
<evidence type="ECO:0000256" key="1">
    <source>
        <dbReference type="SAM" id="MobiDB-lite"/>
    </source>
</evidence>
<feature type="region of interest" description="Disordered" evidence="1">
    <location>
        <begin position="115"/>
        <end position="136"/>
    </location>
</feature>
<keyword evidence="2" id="KW-0732">Signal</keyword>
<dbReference type="EMBL" id="BLTE01000021">
    <property type="protein sequence ID" value="GFK95747.1"/>
    <property type="molecule type" value="Genomic_DNA"/>
</dbReference>
<organism evidence="3 4">
    <name type="scientific">Fundidesulfovibrio magnetotacticus</name>
    <dbReference type="NCBI Taxonomy" id="2730080"/>
    <lineage>
        <taxon>Bacteria</taxon>
        <taxon>Pseudomonadati</taxon>
        <taxon>Thermodesulfobacteriota</taxon>
        <taxon>Desulfovibrionia</taxon>
        <taxon>Desulfovibrionales</taxon>
        <taxon>Desulfovibrionaceae</taxon>
        <taxon>Fundidesulfovibrio</taxon>
    </lineage>
</organism>
<evidence type="ECO:0000313" key="3">
    <source>
        <dbReference type="EMBL" id="GFK95747.1"/>
    </source>
</evidence>
<reference evidence="3 4" key="1">
    <citation type="submission" date="2020-04" db="EMBL/GenBank/DDBJ databases">
        <authorList>
            <consortium name="Desulfovibrio sp. FSS-1 genome sequencing consortium"/>
            <person name="Shimoshige H."/>
            <person name="Kobayashi H."/>
            <person name="Maekawa T."/>
        </authorList>
    </citation>
    <scope>NUCLEOTIDE SEQUENCE [LARGE SCALE GENOMIC DNA]</scope>
    <source>
        <strain evidence="3 4">SIID29052-01</strain>
    </source>
</reference>
<accession>A0A6V8M1M6</accession>
<dbReference type="AlphaFoldDB" id="A0A6V8M1M6"/>
<protein>
    <recommendedName>
        <fullName evidence="5">DUF2147 domain-containing protein</fullName>
    </recommendedName>
</protein>
<feature type="chain" id="PRO_5028969526" description="DUF2147 domain-containing protein" evidence="2">
    <location>
        <begin position="19"/>
        <end position="136"/>
    </location>
</feature>
<proteinExistence type="predicted"/>
<evidence type="ECO:0008006" key="5">
    <source>
        <dbReference type="Google" id="ProtNLM"/>
    </source>
</evidence>
<evidence type="ECO:0000313" key="4">
    <source>
        <dbReference type="Proteomes" id="UP000494245"/>
    </source>
</evidence>
<reference evidence="3 4" key="2">
    <citation type="submission" date="2020-05" db="EMBL/GenBank/DDBJ databases">
        <title>Draft genome sequence of Desulfovibrio sp. strainFSS-1.</title>
        <authorList>
            <person name="Shimoshige H."/>
            <person name="Kobayashi H."/>
            <person name="Maekawa T."/>
        </authorList>
    </citation>
    <scope>NUCLEOTIDE SEQUENCE [LARGE SCALE GENOMIC DNA]</scope>
    <source>
        <strain evidence="3 4">SIID29052-01</strain>
    </source>
</reference>